<dbReference type="GeneID" id="81461735"/>
<reference evidence="1" key="1">
    <citation type="submission" date="2022-12" db="EMBL/GenBank/DDBJ databases">
        <authorList>
            <person name="Petersen C."/>
        </authorList>
    </citation>
    <scope>NUCLEOTIDE SEQUENCE</scope>
    <source>
        <strain evidence="1">IBT 3081</strain>
    </source>
</reference>
<keyword evidence="2" id="KW-1185">Reference proteome</keyword>
<dbReference type="OrthoDB" id="10521340at2759"/>
<gene>
    <name evidence="1" type="ORF">N7517_004822</name>
</gene>
<protein>
    <submittedName>
        <fullName evidence="1">Uncharacterized protein</fullName>
    </submittedName>
</protein>
<evidence type="ECO:0000313" key="1">
    <source>
        <dbReference type="EMBL" id="KAJ5372816.1"/>
    </source>
</evidence>
<dbReference type="Proteomes" id="UP001147752">
    <property type="component" value="Unassembled WGS sequence"/>
</dbReference>
<dbReference type="RefSeq" id="XP_056578802.1">
    <property type="nucleotide sequence ID" value="XM_056722552.1"/>
</dbReference>
<organism evidence="1 2">
    <name type="scientific">Penicillium concentricum</name>
    <dbReference type="NCBI Taxonomy" id="293559"/>
    <lineage>
        <taxon>Eukaryota</taxon>
        <taxon>Fungi</taxon>
        <taxon>Dikarya</taxon>
        <taxon>Ascomycota</taxon>
        <taxon>Pezizomycotina</taxon>
        <taxon>Eurotiomycetes</taxon>
        <taxon>Eurotiomycetidae</taxon>
        <taxon>Eurotiales</taxon>
        <taxon>Aspergillaceae</taxon>
        <taxon>Penicillium</taxon>
    </lineage>
</organism>
<proteinExistence type="predicted"/>
<reference evidence="1" key="2">
    <citation type="journal article" date="2023" name="IMA Fungus">
        <title>Comparative genomic study of the Penicillium genus elucidates a diverse pangenome and 15 lateral gene transfer events.</title>
        <authorList>
            <person name="Petersen C."/>
            <person name="Sorensen T."/>
            <person name="Nielsen M.R."/>
            <person name="Sondergaard T.E."/>
            <person name="Sorensen J.L."/>
            <person name="Fitzpatrick D.A."/>
            <person name="Frisvad J.C."/>
            <person name="Nielsen K.L."/>
        </authorList>
    </citation>
    <scope>NUCLEOTIDE SEQUENCE</scope>
    <source>
        <strain evidence="1">IBT 3081</strain>
    </source>
</reference>
<accession>A0A9W9S689</accession>
<evidence type="ECO:0000313" key="2">
    <source>
        <dbReference type="Proteomes" id="UP001147752"/>
    </source>
</evidence>
<dbReference type="AlphaFoldDB" id="A0A9W9S689"/>
<comment type="caution">
    <text evidence="1">The sequence shown here is derived from an EMBL/GenBank/DDBJ whole genome shotgun (WGS) entry which is preliminary data.</text>
</comment>
<dbReference type="EMBL" id="JAPZBT010000002">
    <property type="protein sequence ID" value="KAJ5372816.1"/>
    <property type="molecule type" value="Genomic_DNA"/>
</dbReference>
<sequence>CHSICAIQFNFSGLISSCGGANLVSYAMQSFEYLCSIWLYGRVWAHTACLGKVFRHLADETRTDILHLLVSRDLFREVWLAGLVSYL</sequence>
<name>A0A9W9S689_9EURO</name>
<feature type="non-terminal residue" evidence="1">
    <location>
        <position position="1"/>
    </location>
</feature>